<feature type="signal peptide" evidence="3">
    <location>
        <begin position="1"/>
        <end position="18"/>
    </location>
</feature>
<feature type="compositionally biased region" description="Basic and acidic residues" evidence="2">
    <location>
        <begin position="129"/>
        <end position="147"/>
    </location>
</feature>
<dbReference type="EMBL" id="JAQMWT010000341">
    <property type="protein sequence ID" value="KAJ8603978.1"/>
    <property type="molecule type" value="Genomic_DNA"/>
</dbReference>
<reference evidence="4" key="1">
    <citation type="submission" date="2023-01" db="EMBL/GenBank/DDBJ databases">
        <title>Metagenome sequencing of chrysophaentin producing Chrysophaeum taylorii.</title>
        <authorList>
            <person name="Davison J."/>
            <person name="Bewley C."/>
        </authorList>
    </citation>
    <scope>NUCLEOTIDE SEQUENCE</scope>
    <source>
        <strain evidence="4">NIES-1699</strain>
    </source>
</reference>
<dbReference type="PANTHER" id="PTHR33558:SF1">
    <property type="entry name" value="GLUTAREDOXIN-LIKE PROTEIN C5ORF63 HOMOLOG"/>
    <property type="match status" value="1"/>
</dbReference>
<name>A0AAD7UEK4_9STRA</name>
<evidence type="ECO:0000256" key="2">
    <source>
        <dbReference type="SAM" id="MobiDB-lite"/>
    </source>
</evidence>
<keyword evidence="3" id="KW-0732">Signal</keyword>
<sequence length="147" mass="16393">MWLFLFAASRVVVPRARQFASVSGLAWEDGGPRISLYTKEGCTLCDDAKDVLAACRSDIPHSLELVDITDEDNESWWGRYKYDIPVLHIDGVYWAKHRITRDQARAALIRATDARIAGLAFAPTAGEPDAARLEREQRSGRTDDDGS</sequence>
<keyword evidence="1" id="KW-0813">Transport</keyword>
<evidence type="ECO:0000313" key="4">
    <source>
        <dbReference type="EMBL" id="KAJ8603978.1"/>
    </source>
</evidence>
<dbReference type="InterPro" id="IPR036249">
    <property type="entry name" value="Thioredoxin-like_sf"/>
</dbReference>
<accession>A0AAD7UEK4</accession>
<keyword evidence="5" id="KW-1185">Reference proteome</keyword>
<evidence type="ECO:0000256" key="3">
    <source>
        <dbReference type="SAM" id="SignalP"/>
    </source>
</evidence>
<gene>
    <name evidence="4" type="ORF">CTAYLR_003351</name>
</gene>
<dbReference type="SUPFAM" id="SSF52833">
    <property type="entry name" value="Thioredoxin-like"/>
    <property type="match status" value="1"/>
</dbReference>
<feature type="chain" id="PRO_5042011779" description="Glutaredoxin-like protein" evidence="3">
    <location>
        <begin position="19"/>
        <end position="147"/>
    </location>
</feature>
<proteinExistence type="inferred from homology"/>
<dbReference type="AlphaFoldDB" id="A0AAD7UEK4"/>
<protein>
    <recommendedName>
        <fullName evidence="1">Glutaredoxin-like protein</fullName>
    </recommendedName>
</protein>
<keyword evidence="1" id="KW-0249">Electron transport</keyword>
<comment type="similarity">
    <text evidence="1">Belongs to the glutaredoxin family.</text>
</comment>
<dbReference type="Gene3D" id="3.40.30.10">
    <property type="entry name" value="Glutaredoxin"/>
    <property type="match status" value="1"/>
</dbReference>
<feature type="region of interest" description="Disordered" evidence="2">
    <location>
        <begin position="127"/>
        <end position="147"/>
    </location>
</feature>
<dbReference type="InterPro" id="IPR052565">
    <property type="entry name" value="Glutaredoxin-like_YDR286C"/>
</dbReference>
<comment type="caution">
    <text evidence="4">The sequence shown here is derived from an EMBL/GenBank/DDBJ whole genome shotgun (WGS) entry which is preliminary data.</text>
</comment>
<dbReference type="PANTHER" id="PTHR33558">
    <property type="entry name" value="GLUTAREDOXIN-LIKE PROTEIN C5ORF63 HOMOLOG"/>
    <property type="match status" value="1"/>
</dbReference>
<dbReference type="Proteomes" id="UP001230188">
    <property type="component" value="Unassembled WGS sequence"/>
</dbReference>
<evidence type="ECO:0000313" key="5">
    <source>
        <dbReference type="Proteomes" id="UP001230188"/>
    </source>
</evidence>
<dbReference type="InterPro" id="IPR008554">
    <property type="entry name" value="Glutaredoxin-like"/>
</dbReference>
<evidence type="ECO:0000256" key="1">
    <source>
        <dbReference type="RuleBase" id="RU363082"/>
    </source>
</evidence>
<organism evidence="4 5">
    <name type="scientific">Chrysophaeum taylorii</name>
    <dbReference type="NCBI Taxonomy" id="2483200"/>
    <lineage>
        <taxon>Eukaryota</taxon>
        <taxon>Sar</taxon>
        <taxon>Stramenopiles</taxon>
        <taxon>Ochrophyta</taxon>
        <taxon>Pelagophyceae</taxon>
        <taxon>Pelagomonadales</taxon>
        <taxon>Pelagomonadaceae</taxon>
        <taxon>Chrysophaeum</taxon>
    </lineage>
</organism>
<dbReference type="Pfam" id="PF05768">
    <property type="entry name" value="Glrx-like"/>
    <property type="match status" value="1"/>
</dbReference>